<feature type="domain" description="Tail specific protease" evidence="1">
    <location>
        <begin position="317"/>
        <end position="488"/>
    </location>
</feature>
<protein>
    <submittedName>
        <fullName evidence="2">Peptidase family S41</fullName>
    </submittedName>
</protein>
<evidence type="ECO:0000259" key="1">
    <source>
        <dbReference type="Pfam" id="PF03572"/>
    </source>
</evidence>
<dbReference type="GO" id="GO:0008236">
    <property type="term" value="F:serine-type peptidase activity"/>
    <property type="evidence" value="ECO:0007669"/>
    <property type="project" value="InterPro"/>
</dbReference>
<dbReference type="EMBL" id="FOGO01000004">
    <property type="protein sequence ID" value="SER82896.1"/>
    <property type="molecule type" value="Genomic_DNA"/>
</dbReference>
<dbReference type="AlphaFoldDB" id="A0A1H9SCW9"/>
<dbReference type="InterPro" id="IPR005151">
    <property type="entry name" value="Tail-specific_protease"/>
</dbReference>
<organism evidence="2 3">
    <name type="scientific">Streptomyces qinglanensis</name>
    <dbReference type="NCBI Taxonomy" id="943816"/>
    <lineage>
        <taxon>Bacteria</taxon>
        <taxon>Bacillati</taxon>
        <taxon>Actinomycetota</taxon>
        <taxon>Actinomycetes</taxon>
        <taxon>Kitasatosporales</taxon>
        <taxon>Streptomycetaceae</taxon>
        <taxon>Streptomyces</taxon>
    </lineage>
</organism>
<dbReference type="PANTHER" id="PTHR32060:SF22">
    <property type="entry name" value="CARBOXYL-TERMINAL-PROCESSING PEPTIDASE 3, CHLOROPLASTIC"/>
    <property type="match status" value="1"/>
</dbReference>
<evidence type="ECO:0000313" key="3">
    <source>
        <dbReference type="Proteomes" id="UP000182841"/>
    </source>
</evidence>
<dbReference type="GO" id="GO:0006508">
    <property type="term" value="P:proteolysis"/>
    <property type="evidence" value="ECO:0007669"/>
    <property type="project" value="InterPro"/>
</dbReference>
<accession>A0A1H9SCW9</accession>
<evidence type="ECO:0000313" key="2">
    <source>
        <dbReference type="EMBL" id="SER82896.1"/>
    </source>
</evidence>
<gene>
    <name evidence="2" type="ORF">SAMN05421870_104449</name>
</gene>
<dbReference type="Pfam" id="PF03572">
    <property type="entry name" value="Peptidase_S41"/>
    <property type="match status" value="1"/>
</dbReference>
<dbReference type="Gene3D" id="3.90.226.10">
    <property type="entry name" value="2-enoyl-CoA Hydratase, Chain A, domain 1"/>
    <property type="match status" value="1"/>
</dbReference>
<dbReference type="GO" id="GO:0004175">
    <property type="term" value="F:endopeptidase activity"/>
    <property type="evidence" value="ECO:0007669"/>
    <property type="project" value="TreeGrafter"/>
</dbReference>
<dbReference type="Proteomes" id="UP000182841">
    <property type="component" value="Unassembled WGS sequence"/>
</dbReference>
<keyword evidence="3" id="KW-1185">Reference proteome</keyword>
<proteinExistence type="predicted"/>
<dbReference type="OrthoDB" id="3275712at2"/>
<name>A0A1H9SCW9_9ACTN</name>
<dbReference type="PANTHER" id="PTHR32060">
    <property type="entry name" value="TAIL-SPECIFIC PROTEASE"/>
    <property type="match status" value="1"/>
</dbReference>
<dbReference type="SUPFAM" id="SSF52096">
    <property type="entry name" value="ClpP/crotonase"/>
    <property type="match status" value="1"/>
</dbReference>
<sequence length="567" mass="62130">MSSRPERPPSGPVVHIPERAHARISRELANFVQTAGSLTLDERRLIVDQALILLEQNYVHLPLKAAMYGVNPVQRLRVLQRRTEKQTEQTMPPEWKFHADISEIFLSLKDLHTNYLLPEPFAGKVACLPFLIEEYSDQDGSKFMVTYVSKGFHVPGFAPGAQVTHWSGIPISTAVELNASRFAGNNLAAQRSRSVQSMTIRPLMVHLPPFEQWVTVNYIGPDGKHREMRESWRLFDSPPGPVDTGTASSAALSQAVDIDTQETNRAKVALFAPRVLAQQSAVATGQPFPGLRPGEIPTRIPIAFRAQEVQTPSGVFGHLRIFTFESDSPRSYVEEFIRLVRLLPDRGLILDVRDNGGGDMRVAECLLQVLTPRKVAPEPVQFLSSPLNLRVCRAARSLDIDFSAWIPSLDQALELGAAFSGAFPATSLAAANSIGQKYFGPVVLVTNARCFSATDIFAAGFQDHEIGPVLGTDQNTGAGGANVWTHDVLCDLMANDPTSPYVPLPKGSSMRVAVRRTLRVGAQSGTPVEDLGVTPNRVHRMTRRDLLEGNADLLNRAGRMLAEEGGS</sequence>
<dbReference type="InterPro" id="IPR029045">
    <property type="entry name" value="ClpP/crotonase-like_dom_sf"/>
</dbReference>
<reference evidence="3" key="1">
    <citation type="submission" date="2016-10" db="EMBL/GenBank/DDBJ databases">
        <authorList>
            <person name="Varghese N."/>
            <person name="Submissions S."/>
        </authorList>
    </citation>
    <scope>NUCLEOTIDE SEQUENCE [LARGE SCALE GENOMIC DNA]</scope>
    <source>
        <strain evidence="3">CGMCC 4.6825</strain>
    </source>
</reference>